<dbReference type="EMBL" id="SKBQ01000081">
    <property type="protein sequence ID" value="TPX08071.1"/>
    <property type="molecule type" value="Genomic_DNA"/>
</dbReference>
<accession>A0A507AT34</accession>
<evidence type="ECO:0000256" key="1">
    <source>
        <dbReference type="SAM" id="MobiDB-lite"/>
    </source>
</evidence>
<gene>
    <name evidence="2" type="ORF">E0L32_010271</name>
</gene>
<sequence length="336" mass="37715">MAPRVLGRAFRPPGFYFEPGKSVHYRGNKELIFVSIAGPDRRDITVDELRERVAGRITQIFATCVEYKDLYVAVRGEELYWQTVAQKFNSDAGFSDLPWALLKELVEKYVKARKAYHSRPDAPATDLTEVVDRFIALHHETSNLPPSAGLLQLAVRTDPSDANAMSDSLPTAALPGSTADTTDLTPSEADLASVSTEPWPPGHFPSEDQVFLTHQYIRSLHGITPESRNAQDRKPGIPTGHSSPFQLRLILAYMALVNKGPEDTWCLYLLPIAFDDNRERQIWFRHSNRMSKQFQTTKAFLEYSQAMFASGREMTIAMLTPWFIDRPGLDAIGGAE</sequence>
<name>A0A507AT34_9PEZI</name>
<keyword evidence="3" id="KW-1185">Reference proteome</keyword>
<dbReference type="Proteomes" id="UP000319257">
    <property type="component" value="Unassembled WGS sequence"/>
</dbReference>
<feature type="region of interest" description="Disordered" evidence="1">
    <location>
        <begin position="161"/>
        <end position="199"/>
    </location>
</feature>
<comment type="caution">
    <text evidence="2">The sequence shown here is derived from an EMBL/GenBank/DDBJ whole genome shotgun (WGS) entry which is preliminary data.</text>
</comment>
<dbReference type="RefSeq" id="XP_030989782.1">
    <property type="nucleotide sequence ID" value="XM_031132870.1"/>
</dbReference>
<evidence type="ECO:0000313" key="3">
    <source>
        <dbReference type="Proteomes" id="UP000319257"/>
    </source>
</evidence>
<organism evidence="2 3">
    <name type="scientific">Thyridium curvatum</name>
    <dbReference type="NCBI Taxonomy" id="1093900"/>
    <lineage>
        <taxon>Eukaryota</taxon>
        <taxon>Fungi</taxon>
        <taxon>Dikarya</taxon>
        <taxon>Ascomycota</taxon>
        <taxon>Pezizomycotina</taxon>
        <taxon>Sordariomycetes</taxon>
        <taxon>Sordariomycetidae</taxon>
        <taxon>Thyridiales</taxon>
        <taxon>Thyridiaceae</taxon>
        <taxon>Thyridium</taxon>
    </lineage>
</organism>
<reference evidence="2 3" key="1">
    <citation type="submission" date="2019-06" db="EMBL/GenBank/DDBJ databases">
        <title>Draft genome sequence of the filamentous fungus Phialemoniopsis curvata isolated from diesel fuel.</title>
        <authorList>
            <person name="Varaljay V.A."/>
            <person name="Lyon W.J."/>
            <person name="Crouch A.L."/>
            <person name="Drake C.E."/>
            <person name="Hollomon J.M."/>
            <person name="Nadeau L.J."/>
            <person name="Nunn H.S."/>
            <person name="Stevenson B.S."/>
            <person name="Bojanowski C.L."/>
            <person name="Crookes-Goodson W.J."/>
        </authorList>
    </citation>
    <scope>NUCLEOTIDE SEQUENCE [LARGE SCALE GENOMIC DNA]</scope>
    <source>
        <strain evidence="2 3">D216</strain>
    </source>
</reference>
<dbReference type="GeneID" id="41977718"/>
<dbReference type="OrthoDB" id="4839021at2759"/>
<dbReference type="STRING" id="1093900.A0A507AT34"/>
<proteinExistence type="predicted"/>
<dbReference type="AlphaFoldDB" id="A0A507AT34"/>
<dbReference type="InParanoid" id="A0A507AT34"/>
<protein>
    <submittedName>
        <fullName evidence="2">Uncharacterized protein</fullName>
    </submittedName>
</protein>
<evidence type="ECO:0000313" key="2">
    <source>
        <dbReference type="EMBL" id="TPX08071.1"/>
    </source>
</evidence>